<evidence type="ECO:0000256" key="5">
    <source>
        <dbReference type="ARBA" id="ARBA00022989"/>
    </source>
</evidence>
<dbReference type="HOGENOM" id="CLU_122820_1_1_9"/>
<feature type="transmembrane region" description="Helical" evidence="7">
    <location>
        <begin position="6"/>
        <end position="28"/>
    </location>
</feature>
<comment type="subcellular location">
    <subcellularLocation>
        <location evidence="1">Cell membrane</location>
        <topology evidence="1">Multi-pass membrane protein</topology>
    </subcellularLocation>
</comment>
<proteinExistence type="inferred from homology"/>
<evidence type="ECO:0000256" key="6">
    <source>
        <dbReference type="ARBA" id="ARBA00023136"/>
    </source>
</evidence>
<dbReference type="OrthoDB" id="2678278at2"/>
<accession>A0A089LKV4</accession>
<keyword evidence="9" id="KW-1185">Reference proteome</keyword>
<dbReference type="AlphaFoldDB" id="A0A089LKV4"/>
<evidence type="ECO:0000256" key="2">
    <source>
        <dbReference type="ARBA" id="ARBA00005779"/>
    </source>
</evidence>
<evidence type="ECO:0000256" key="3">
    <source>
        <dbReference type="ARBA" id="ARBA00022475"/>
    </source>
</evidence>
<evidence type="ECO:0000256" key="1">
    <source>
        <dbReference type="ARBA" id="ARBA00004651"/>
    </source>
</evidence>
<sequence>MTIVINLVVSILTIVLLQVLGMVIFTLMTPFKDMEELKKGNVAVSLAFGGKFLATAIILGVAAYTNTSIWFMMLWFAVGYVCLVASYWIFELFTPGFRISEQLQKGNVAVGVTLCMVFIGTAFAVSSLII</sequence>
<keyword evidence="6 7" id="KW-0472">Membrane</keyword>
<evidence type="ECO:0000256" key="4">
    <source>
        <dbReference type="ARBA" id="ARBA00022692"/>
    </source>
</evidence>
<dbReference type="Pfam" id="PF03994">
    <property type="entry name" value="DUF350"/>
    <property type="match status" value="1"/>
</dbReference>
<dbReference type="EMBL" id="CP009285">
    <property type="protein sequence ID" value="AIQ61512.1"/>
    <property type="molecule type" value="Genomic_DNA"/>
</dbReference>
<reference evidence="8" key="1">
    <citation type="submission" date="2014-08" db="EMBL/GenBank/DDBJ databases">
        <title>Comparative genomics of the Paenibacillus odorifer group.</title>
        <authorList>
            <person name="den Bakker H.C."/>
            <person name="Tsai Y.-C.Y.-C."/>
            <person name="Martin N."/>
            <person name="Korlach J."/>
            <person name="Wiedmann M."/>
        </authorList>
    </citation>
    <scope>NUCLEOTIDE SEQUENCE [LARGE SCALE GENOMIC DNA]</scope>
    <source>
        <strain evidence="8">DSM 13188</strain>
    </source>
</reference>
<dbReference type="PANTHER" id="PTHR40043">
    <property type="entry name" value="UPF0719 INNER MEMBRANE PROTEIN YJFL"/>
    <property type="match status" value="1"/>
</dbReference>
<evidence type="ECO:0008006" key="10">
    <source>
        <dbReference type="Google" id="ProtNLM"/>
    </source>
</evidence>
<keyword evidence="4 7" id="KW-0812">Transmembrane</keyword>
<feature type="transmembrane region" description="Helical" evidence="7">
    <location>
        <begin position="40"/>
        <end position="63"/>
    </location>
</feature>
<dbReference type="GO" id="GO:0005886">
    <property type="term" value="C:plasma membrane"/>
    <property type="evidence" value="ECO:0007669"/>
    <property type="project" value="UniProtKB-SubCell"/>
</dbReference>
<keyword evidence="3" id="KW-1003">Cell membrane</keyword>
<organism evidence="8 9">
    <name type="scientific">Paenibacillus borealis</name>
    <dbReference type="NCBI Taxonomy" id="160799"/>
    <lineage>
        <taxon>Bacteria</taxon>
        <taxon>Bacillati</taxon>
        <taxon>Bacillota</taxon>
        <taxon>Bacilli</taxon>
        <taxon>Bacillales</taxon>
        <taxon>Paenibacillaceae</taxon>
        <taxon>Paenibacillus</taxon>
    </lineage>
</organism>
<dbReference type="InterPro" id="IPR007140">
    <property type="entry name" value="DUF350"/>
</dbReference>
<dbReference type="PANTHER" id="PTHR40043:SF1">
    <property type="entry name" value="UPF0719 INNER MEMBRANE PROTEIN YJFL"/>
    <property type="match status" value="1"/>
</dbReference>
<dbReference type="KEGG" id="pbd:PBOR_34880"/>
<dbReference type="Proteomes" id="UP000029518">
    <property type="component" value="Chromosome"/>
</dbReference>
<gene>
    <name evidence="8" type="ORF">PBOR_34880</name>
</gene>
<keyword evidence="5 7" id="KW-1133">Transmembrane helix</keyword>
<feature type="transmembrane region" description="Helical" evidence="7">
    <location>
        <begin position="110"/>
        <end position="129"/>
    </location>
</feature>
<dbReference type="RefSeq" id="WP_042140402.1">
    <property type="nucleotide sequence ID" value="NZ_CP009285.1"/>
</dbReference>
<evidence type="ECO:0000313" key="8">
    <source>
        <dbReference type="EMBL" id="AIQ61512.1"/>
    </source>
</evidence>
<evidence type="ECO:0000256" key="7">
    <source>
        <dbReference type="SAM" id="Phobius"/>
    </source>
</evidence>
<feature type="transmembrane region" description="Helical" evidence="7">
    <location>
        <begin position="69"/>
        <end position="90"/>
    </location>
</feature>
<evidence type="ECO:0000313" key="9">
    <source>
        <dbReference type="Proteomes" id="UP000029518"/>
    </source>
</evidence>
<protein>
    <recommendedName>
        <fullName evidence="10">DUF350 domain-containing protein</fullName>
    </recommendedName>
</protein>
<comment type="similarity">
    <text evidence="2">Belongs to the UPF0719 family.</text>
</comment>
<name>A0A089LKV4_PAEBO</name>